<comment type="catalytic activity">
    <reaction evidence="7">
        <text>shikimate + ATP = 3-phosphoshikimate + ADP + H(+)</text>
        <dbReference type="Rhea" id="RHEA:13121"/>
        <dbReference type="ChEBI" id="CHEBI:15378"/>
        <dbReference type="ChEBI" id="CHEBI:30616"/>
        <dbReference type="ChEBI" id="CHEBI:36208"/>
        <dbReference type="ChEBI" id="CHEBI:145989"/>
        <dbReference type="ChEBI" id="CHEBI:456216"/>
        <dbReference type="EC" id="2.7.1.71"/>
    </reaction>
</comment>
<feature type="binding site" evidence="7">
    <location>
        <position position="35"/>
    </location>
    <ligand>
        <name>substrate</name>
    </ligand>
</feature>
<keyword evidence="6 7" id="KW-0057">Aromatic amino acid biosynthesis</keyword>
<evidence type="ECO:0000256" key="6">
    <source>
        <dbReference type="ARBA" id="ARBA00023141"/>
    </source>
</evidence>
<comment type="subunit">
    <text evidence="7">Monomer.</text>
</comment>
<dbReference type="PRINTS" id="PR01100">
    <property type="entry name" value="SHIKIMTKNASE"/>
</dbReference>
<dbReference type="CDD" id="cd00464">
    <property type="entry name" value="SK"/>
    <property type="match status" value="1"/>
</dbReference>
<keyword evidence="2 7" id="KW-0808">Transferase</keyword>
<dbReference type="InterPro" id="IPR027417">
    <property type="entry name" value="P-loop_NTPase"/>
</dbReference>
<evidence type="ECO:0000256" key="2">
    <source>
        <dbReference type="ARBA" id="ARBA00022679"/>
    </source>
</evidence>
<keyword evidence="4 7" id="KW-0418">Kinase</keyword>
<dbReference type="RefSeq" id="WP_236889691.1">
    <property type="nucleotide sequence ID" value="NZ_AP024488.1"/>
</dbReference>
<keyword evidence="7" id="KW-0460">Magnesium</keyword>
<organism evidence="8 9">
    <name type="scientific">Desulfoluna limicola</name>
    <dbReference type="NCBI Taxonomy" id="2810562"/>
    <lineage>
        <taxon>Bacteria</taxon>
        <taxon>Pseudomonadati</taxon>
        <taxon>Thermodesulfobacteriota</taxon>
        <taxon>Desulfobacteria</taxon>
        <taxon>Desulfobacterales</taxon>
        <taxon>Desulfolunaceae</taxon>
        <taxon>Desulfoluna</taxon>
    </lineage>
</organism>
<keyword evidence="1 7" id="KW-0028">Amino-acid biosynthesis</keyword>
<dbReference type="GO" id="GO:0016301">
    <property type="term" value="F:kinase activity"/>
    <property type="evidence" value="ECO:0007669"/>
    <property type="project" value="UniProtKB-KW"/>
</dbReference>
<comment type="cofactor">
    <cofactor evidence="7">
        <name>Mg(2+)</name>
        <dbReference type="ChEBI" id="CHEBI:18420"/>
    </cofactor>
    <text evidence="7">Binds 1 Mg(2+) ion per subunit.</text>
</comment>
<name>A0ABM7PLM8_9BACT</name>
<dbReference type="HAMAP" id="MF_00109">
    <property type="entry name" value="Shikimate_kinase"/>
    <property type="match status" value="1"/>
</dbReference>
<feature type="binding site" evidence="7">
    <location>
        <position position="17"/>
    </location>
    <ligand>
        <name>Mg(2+)</name>
        <dbReference type="ChEBI" id="CHEBI:18420"/>
    </ligand>
</feature>
<keyword evidence="7" id="KW-0963">Cytoplasm</keyword>
<comment type="caution">
    <text evidence="7">Lacks conserved residue(s) required for the propagation of feature annotation.</text>
</comment>
<proteinExistence type="inferred from homology"/>
<keyword evidence="3 7" id="KW-0547">Nucleotide-binding</keyword>
<keyword evidence="5 7" id="KW-0067">ATP-binding</keyword>
<evidence type="ECO:0000256" key="3">
    <source>
        <dbReference type="ARBA" id="ARBA00022741"/>
    </source>
</evidence>
<evidence type="ECO:0000313" key="9">
    <source>
        <dbReference type="Proteomes" id="UP001320148"/>
    </source>
</evidence>
<feature type="binding site" evidence="7">
    <location>
        <position position="135"/>
    </location>
    <ligand>
        <name>substrate</name>
    </ligand>
</feature>
<dbReference type="Gene3D" id="3.40.50.300">
    <property type="entry name" value="P-loop containing nucleotide triphosphate hydrolases"/>
    <property type="match status" value="1"/>
</dbReference>
<dbReference type="EC" id="2.7.1.71" evidence="7"/>
<comment type="similarity">
    <text evidence="7">Belongs to the shikimate kinase family.</text>
</comment>
<comment type="subcellular location">
    <subcellularLocation>
        <location evidence="7">Cytoplasm</location>
    </subcellularLocation>
</comment>
<dbReference type="Proteomes" id="UP001320148">
    <property type="component" value="Chromosome"/>
</dbReference>
<sequence length="174" mass="19271">MIKKNVVLTGMPATGKSTVGVILAKRLGLAFTDSDVYIQTREGRRLSEIIRDEGLETFKKIEEKHLCEMEARATVIATGGSVIYGRRAMDHLGKKGIIVYLNTPLSTLMARLSDLEARGVVIQPGMSVESLYHERHPLYMERAHIVIPTEGLSPSMVADAVHEALIKTLGETWR</sequence>
<dbReference type="PANTHER" id="PTHR21087">
    <property type="entry name" value="SHIKIMATE KINASE"/>
    <property type="match status" value="1"/>
</dbReference>
<evidence type="ECO:0000256" key="4">
    <source>
        <dbReference type="ARBA" id="ARBA00022777"/>
    </source>
</evidence>
<accession>A0ABM7PLM8</accession>
<keyword evidence="7" id="KW-0479">Metal-binding</keyword>
<feature type="binding site" evidence="7">
    <location>
        <position position="80"/>
    </location>
    <ligand>
        <name>substrate</name>
    </ligand>
</feature>
<keyword evidence="9" id="KW-1185">Reference proteome</keyword>
<comment type="function">
    <text evidence="7">Catalyzes the specific phosphorylation of the 3-hydroxyl group of shikimic acid using ATP as a cosubstrate.</text>
</comment>
<comment type="pathway">
    <text evidence="7">Metabolic intermediate biosynthesis; chorismate biosynthesis; chorismate from D-erythrose 4-phosphate and phosphoenolpyruvate: step 5/7.</text>
</comment>
<dbReference type="SUPFAM" id="SSF52540">
    <property type="entry name" value="P-loop containing nucleoside triphosphate hydrolases"/>
    <property type="match status" value="1"/>
</dbReference>
<dbReference type="InterPro" id="IPR000623">
    <property type="entry name" value="Shikimate_kinase/TSH1"/>
</dbReference>
<evidence type="ECO:0000256" key="5">
    <source>
        <dbReference type="ARBA" id="ARBA00022840"/>
    </source>
</evidence>
<dbReference type="InterPro" id="IPR031322">
    <property type="entry name" value="Shikimate/glucono_kinase"/>
</dbReference>
<evidence type="ECO:0000313" key="8">
    <source>
        <dbReference type="EMBL" id="BCS98286.1"/>
    </source>
</evidence>
<evidence type="ECO:0000256" key="7">
    <source>
        <dbReference type="HAMAP-Rule" id="MF_00109"/>
    </source>
</evidence>
<protein>
    <recommendedName>
        <fullName evidence="7">Shikimate kinase</fullName>
        <shortName evidence="7">SK</shortName>
        <ecNumber evidence="7">2.7.1.71</ecNumber>
    </recommendedName>
</protein>
<evidence type="ECO:0000256" key="1">
    <source>
        <dbReference type="ARBA" id="ARBA00022605"/>
    </source>
</evidence>
<reference evidence="8 9" key="1">
    <citation type="submission" date="2021-02" db="EMBL/GenBank/DDBJ databases">
        <title>Complete genome of Desulfoluna sp. strain ASN36.</title>
        <authorList>
            <person name="Takahashi A."/>
            <person name="Kojima H."/>
            <person name="Fukui M."/>
        </authorList>
    </citation>
    <scope>NUCLEOTIDE SEQUENCE [LARGE SCALE GENOMIC DNA]</scope>
    <source>
        <strain evidence="8 9">ASN36</strain>
    </source>
</reference>
<gene>
    <name evidence="8" type="primary">aroK-2</name>
    <name evidence="7" type="synonym">aroK</name>
    <name evidence="8" type="ORF">DSLASN_39180</name>
</gene>
<feature type="binding site" evidence="7">
    <location>
        <position position="118"/>
    </location>
    <ligand>
        <name>ATP</name>
        <dbReference type="ChEBI" id="CHEBI:30616"/>
    </ligand>
</feature>
<dbReference type="Pfam" id="PF01202">
    <property type="entry name" value="SKI"/>
    <property type="match status" value="1"/>
</dbReference>
<dbReference type="PANTHER" id="PTHR21087:SF16">
    <property type="entry name" value="SHIKIMATE KINASE 1, CHLOROPLASTIC"/>
    <property type="match status" value="1"/>
</dbReference>
<dbReference type="EMBL" id="AP024488">
    <property type="protein sequence ID" value="BCS98286.1"/>
    <property type="molecule type" value="Genomic_DNA"/>
</dbReference>
<feature type="binding site" evidence="7">
    <location>
        <begin position="13"/>
        <end position="18"/>
    </location>
    <ligand>
        <name>ATP</name>
        <dbReference type="ChEBI" id="CHEBI:30616"/>
    </ligand>
</feature>